<evidence type="ECO:0000313" key="2">
    <source>
        <dbReference type="EMBL" id="KUN09274.1"/>
    </source>
</evidence>
<protein>
    <submittedName>
        <fullName evidence="2">Uncharacterized protein</fullName>
    </submittedName>
</protein>
<evidence type="ECO:0000313" key="3">
    <source>
        <dbReference type="Proteomes" id="UP000053127"/>
    </source>
</evidence>
<dbReference type="Proteomes" id="UP000053127">
    <property type="component" value="Unassembled WGS sequence"/>
</dbReference>
<sequence length="165" mass="17105">MDTTPEHISSRTAAGWTVALAVLGAATGYAWGGAFLAVTCALSLGGGAALGSILSRRRMIATIREGQGKAAALGYADGISDMMLLGISAYRDSVFPLSGPGAVDPAERMARRKAAYHFTAAEGLPHRIREAAAAALEAIDDGRDRDAQSAIEDLMKAVQEQRSGT</sequence>
<name>A0A101PD65_9ACTN</name>
<dbReference type="AlphaFoldDB" id="A0A101PD65"/>
<proteinExistence type="predicted"/>
<feature type="transmembrane region" description="Helical" evidence="1">
    <location>
        <begin position="12"/>
        <end position="29"/>
    </location>
</feature>
<dbReference type="OrthoDB" id="4335825at2"/>
<evidence type="ECO:0000256" key="1">
    <source>
        <dbReference type="SAM" id="Phobius"/>
    </source>
</evidence>
<feature type="transmembrane region" description="Helical" evidence="1">
    <location>
        <begin position="35"/>
        <end position="54"/>
    </location>
</feature>
<keyword evidence="1" id="KW-0812">Transmembrane</keyword>
<reference evidence="2 3" key="1">
    <citation type="submission" date="2015-10" db="EMBL/GenBank/DDBJ databases">
        <title>Draft genome sequence of Streptomyces yokosukanensis DSM 40224, type strain for the species Streptomyces yokosukanensis.</title>
        <authorList>
            <person name="Ruckert C."/>
            <person name="Winkler A."/>
            <person name="Kalinowski J."/>
            <person name="Kampfer P."/>
            <person name="Glaeser S."/>
        </authorList>
    </citation>
    <scope>NUCLEOTIDE SEQUENCE [LARGE SCALE GENOMIC DNA]</scope>
    <source>
        <strain evidence="2 3">DSM 40224</strain>
    </source>
</reference>
<dbReference type="EMBL" id="LMWN01000006">
    <property type="protein sequence ID" value="KUN09274.1"/>
    <property type="molecule type" value="Genomic_DNA"/>
</dbReference>
<keyword evidence="1" id="KW-1133">Transmembrane helix</keyword>
<organism evidence="2 3">
    <name type="scientific">Streptomyces yokosukanensis</name>
    <dbReference type="NCBI Taxonomy" id="67386"/>
    <lineage>
        <taxon>Bacteria</taxon>
        <taxon>Bacillati</taxon>
        <taxon>Actinomycetota</taxon>
        <taxon>Actinomycetes</taxon>
        <taxon>Kitasatosporales</taxon>
        <taxon>Streptomycetaceae</taxon>
        <taxon>Streptomyces</taxon>
    </lineage>
</organism>
<gene>
    <name evidence="2" type="ORF">AQI95_05420</name>
</gene>
<keyword evidence="3" id="KW-1185">Reference proteome</keyword>
<keyword evidence="1" id="KW-0472">Membrane</keyword>
<dbReference type="RefSeq" id="WP_067118124.1">
    <property type="nucleotide sequence ID" value="NZ_JBFACD010000025.1"/>
</dbReference>
<accession>A0A101PD65</accession>
<comment type="caution">
    <text evidence="2">The sequence shown here is derived from an EMBL/GenBank/DDBJ whole genome shotgun (WGS) entry which is preliminary data.</text>
</comment>